<protein>
    <submittedName>
        <fullName evidence="2">Uncharacterized protein</fullName>
    </submittedName>
</protein>
<keyword evidence="3" id="KW-1185">Reference proteome</keyword>
<name>K5WI71_PHACS</name>
<keyword evidence="1" id="KW-0472">Membrane</keyword>
<keyword evidence="1" id="KW-0812">Transmembrane</keyword>
<dbReference type="AlphaFoldDB" id="K5WI71"/>
<feature type="transmembrane region" description="Helical" evidence="1">
    <location>
        <begin position="15"/>
        <end position="34"/>
    </location>
</feature>
<dbReference type="RefSeq" id="XP_007391377.1">
    <property type="nucleotide sequence ID" value="XM_007391315.1"/>
</dbReference>
<accession>K5WI71</accession>
<gene>
    <name evidence="2" type="ORF">PHACADRAFT_248875</name>
</gene>
<keyword evidence="1" id="KW-1133">Transmembrane helix</keyword>
<evidence type="ECO:0000313" key="3">
    <source>
        <dbReference type="Proteomes" id="UP000008370"/>
    </source>
</evidence>
<dbReference type="InParanoid" id="K5WI71"/>
<dbReference type="EMBL" id="JH930469">
    <property type="protein sequence ID" value="EKM58784.1"/>
    <property type="molecule type" value="Genomic_DNA"/>
</dbReference>
<evidence type="ECO:0000313" key="2">
    <source>
        <dbReference type="EMBL" id="EKM58784.1"/>
    </source>
</evidence>
<dbReference type="GeneID" id="18914475"/>
<reference evidence="2 3" key="1">
    <citation type="journal article" date="2012" name="BMC Genomics">
        <title>Comparative genomics of the white-rot fungi, Phanerochaete carnosa and P. chrysosporium, to elucidate the genetic basis of the distinct wood types they colonize.</title>
        <authorList>
            <person name="Suzuki H."/>
            <person name="MacDonald J."/>
            <person name="Syed K."/>
            <person name="Salamov A."/>
            <person name="Hori C."/>
            <person name="Aerts A."/>
            <person name="Henrissat B."/>
            <person name="Wiebenga A."/>
            <person name="vanKuyk P.A."/>
            <person name="Barry K."/>
            <person name="Lindquist E."/>
            <person name="LaButti K."/>
            <person name="Lapidus A."/>
            <person name="Lucas S."/>
            <person name="Coutinho P."/>
            <person name="Gong Y."/>
            <person name="Samejima M."/>
            <person name="Mahadevan R."/>
            <person name="Abou-Zaid M."/>
            <person name="de Vries R.P."/>
            <person name="Igarashi K."/>
            <person name="Yadav J.S."/>
            <person name="Grigoriev I.V."/>
            <person name="Master E.R."/>
        </authorList>
    </citation>
    <scope>NUCLEOTIDE SEQUENCE [LARGE SCALE GENOMIC DNA]</scope>
    <source>
        <strain evidence="2 3">HHB-10118-sp</strain>
    </source>
</reference>
<dbReference type="KEGG" id="pco:PHACADRAFT_248875"/>
<proteinExistence type="predicted"/>
<sequence>MRLPASRGAALSSPAQYFFTLLVFWPVLLALLSTKDAQGRPLGRWRWAVRCMTVDASRGCWFVLLDLGPTKWILMPSQFSPNGARLCGRDQMLTRSLPRRRVTGFFVGDGATQDGC</sequence>
<evidence type="ECO:0000256" key="1">
    <source>
        <dbReference type="SAM" id="Phobius"/>
    </source>
</evidence>
<dbReference type="Proteomes" id="UP000008370">
    <property type="component" value="Unassembled WGS sequence"/>
</dbReference>
<dbReference type="HOGENOM" id="CLU_2097666_0_0_1"/>
<organism evidence="2 3">
    <name type="scientific">Phanerochaete carnosa (strain HHB-10118-sp)</name>
    <name type="common">White-rot fungus</name>
    <name type="synonym">Peniophora carnosa</name>
    <dbReference type="NCBI Taxonomy" id="650164"/>
    <lineage>
        <taxon>Eukaryota</taxon>
        <taxon>Fungi</taxon>
        <taxon>Dikarya</taxon>
        <taxon>Basidiomycota</taxon>
        <taxon>Agaricomycotina</taxon>
        <taxon>Agaricomycetes</taxon>
        <taxon>Polyporales</taxon>
        <taxon>Phanerochaetaceae</taxon>
        <taxon>Phanerochaete</taxon>
    </lineage>
</organism>